<feature type="signal peptide" evidence="1">
    <location>
        <begin position="1"/>
        <end position="30"/>
    </location>
</feature>
<accession>A0ABW2KX84</accession>
<gene>
    <name evidence="2" type="ORF">ACFQPS_12245</name>
</gene>
<comment type="caution">
    <text evidence="2">The sequence shown here is derived from an EMBL/GenBank/DDBJ whole genome shotgun (WGS) entry which is preliminary data.</text>
</comment>
<evidence type="ECO:0000313" key="2">
    <source>
        <dbReference type="EMBL" id="MFC7333935.1"/>
    </source>
</evidence>
<name>A0ABW2KX84_9PROT</name>
<feature type="chain" id="PRO_5047108125" evidence="1">
    <location>
        <begin position="31"/>
        <end position="201"/>
    </location>
</feature>
<protein>
    <submittedName>
        <fullName evidence="2">Uncharacterized protein</fullName>
    </submittedName>
</protein>
<dbReference type="EMBL" id="JBHTCM010000010">
    <property type="protein sequence ID" value="MFC7333935.1"/>
    <property type="molecule type" value="Genomic_DNA"/>
</dbReference>
<evidence type="ECO:0000256" key="1">
    <source>
        <dbReference type="SAM" id="SignalP"/>
    </source>
</evidence>
<keyword evidence="1" id="KW-0732">Signal</keyword>
<sequence>MMRQSLRFPFLPTLLLAVLLAALPSGPAAAQQPGPGLSFAEKGTITLDVAEIEVVNEYVPPLKEPNVEHLLPVTPSDTVRLWVQDRLKAGGNSGRARVVIRDASVVEAELERTTGIRGWFTKDQSERYEGKLAVDVLVDRPAQGFSGAASVAVARSTTVAEDVSLAEREKAMLDLVRAMATDLDAQLDAAIRANLFPAIIL</sequence>
<dbReference type="RefSeq" id="WP_377359338.1">
    <property type="nucleotide sequence ID" value="NZ_JBHTCM010000010.1"/>
</dbReference>
<reference evidence="3" key="1">
    <citation type="journal article" date="2019" name="Int. J. Syst. Evol. Microbiol.">
        <title>The Global Catalogue of Microorganisms (GCM) 10K type strain sequencing project: providing services to taxonomists for standard genome sequencing and annotation.</title>
        <authorList>
            <consortium name="The Broad Institute Genomics Platform"/>
            <consortium name="The Broad Institute Genome Sequencing Center for Infectious Disease"/>
            <person name="Wu L."/>
            <person name="Ma J."/>
        </authorList>
    </citation>
    <scope>NUCLEOTIDE SEQUENCE [LARGE SCALE GENOMIC DNA]</scope>
    <source>
        <strain evidence="3">CGMCC 1.16275</strain>
    </source>
</reference>
<evidence type="ECO:0000313" key="3">
    <source>
        <dbReference type="Proteomes" id="UP001596456"/>
    </source>
</evidence>
<proteinExistence type="predicted"/>
<keyword evidence="3" id="KW-1185">Reference proteome</keyword>
<organism evidence="2 3">
    <name type="scientific">Rhodocista pekingensis</name>
    <dbReference type="NCBI Taxonomy" id="201185"/>
    <lineage>
        <taxon>Bacteria</taxon>
        <taxon>Pseudomonadati</taxon>
        <taxon>Pseudomonadota</taxon>
        <taxon>Alphaproteobacteria</taxon>
        <taxon>Rhodospirillales</taxon>
        <taxon>Azospirillaceae</taxon>
        <taxon>Rhodocista</taxon>
    </lineage>
</organism>
<dbReference type="Proteomes" id="UP001596456">
    <property type="component" value="Unassembled WGS sequence"/>
</dbReference>